<keyword evidence="2" id="KW-0732">Signal</keyword>
<dbReference type="InterPro" id="IPR036280">
    <property type="entry name" value="Multihaem_cyt_sf"/>
</dbReference>
<reference evidence="5" key="1">
    <citation type="journal article" date="2022" name="Int. J. Syst. Evol. Microbiol.">
        <title>Anaeromyxobacter oryzae sp. nov., Anaeromyxobacter diazotrophicus sp. nov. and Anaeromyxobacter paludicola sp. nov., isolated from paddy soils.</title>
        <authorList>
            <person name="Itoh H."/>
            <person name="Xu Z."/>
            <person name="Mise K."/>
            <person name="Masuda Y."/>
            <person name="Ushijima N."/>
            <person name="Hayakawa C."/>
            <person name="Shiratori Y."/>
            <person name="Senoo K."/>
        </authorList>
    </citation>
    <scope>NUCLEOTIDE SEQUENCE [LARGE SCALE GENOMIC DNA]</scope>
    <source>
        <strain evidence="5">Red232</strain>
    </source>
</reference>
<name>A0ABN6N091_9BACT</name>
<evidence type="ECO:0000259" key="3">
    <source>
        <dbReference type="Pfam" id="PF13435"/>
    </source>
</evidence>
<dbReference type="Pfam" id="PF13435">
    <property type="entry name" value="Cytochrome_C554"/>
    <property type="match status" value="1"/>
</dbReference>
<evidence type="ECO:0000313" key="5">
    <source>
        <dbReference type="Proteomes" id="UP001162891"/>
    </source>
</evidence>
<gene>
    <name evidence="4" type="ORF">AMOR_49460</name>
</gene>
<feature type="region of interest" description="Disordered" evidence="1">
    <location>
        <begin position="149"/>
        <end position="183"/>
    </location>
</feature>
<sequence length="183" mass="19454">MAHYTPGPVSRSLVRALAVAAVLASAAARAAGDKVGPETCRACHPSAFDAWHASPHARALESLPERSRKDPRCLSCHAPDLDDGLSGVSCESCHGPGRMYAARYVMRDPELSRAVGLADPGEKRCLACHTDSTPSLEKFDYARKLPLIAHGREPAAEPPRPAHRQGEAKPPPVPARPAHPAGR</sequence>
<proteinExistence type="predicted"/>
<accession>A0ABN6N091</accession>
<dbReference type="InterPro" id="IPR023155">
    <property type="entry name" value="Cyt_c-552/4"/>
</dbReference>
<dbReference type="EMBL" id="AP025591">
    <property type="protein sequence ID" value="BDG05950.1"/>
    <property type="molecule type" value="Genomic_DNA"/>
</dbReference>
<evidence type="ECO:0000256" key="1">
    <source>
        <dbReference type="SAM" id="MobiDB-lite"/>
    </source>
</evidence>
<feature type="chain" id="PRO_5047201219" description="Cytochrome c-552/4 domain-containing protein" evidence="2">
    <location>
        <begin position="31"/>
        <end position="183"/>
    </location>
</feature>
<organism evidence="4 5">
    <name type="scientific">Anaeromyxobacter oryzae</name>
    <dbReference type="NCBI Taxonomy" id="2918170"/>
    <lineage>
        <taxon>Bacteria</taxon>
        <taxon>Pseudomonadati</taxon>
        <taxon>Myxococcota</taxon>
        <taxon>Myxococcia</taxon>
        <taxon>Myxococcales</taxon>
        <taxon>Cystobacterineae</taxon>
        <taxon>Anaeromyxobacteraceae</taxon>
        <taxon>Anaeromyxobacter</taxon>
    </lineage>
</organism>
<feature type="signal peptide" evidence="2">
    <location>
        <begin position="1"/>
        <end position="30"/>
    </location>
</feature>
<feature type="domain" description="Cytochrome c-552/4" evidence="3">
    <location>
        <begin position="39"/>
        <end position="95"/>
    </location>
</feature>
<keyword evidence="5" id="KW-1185">Reference proteome</keyword>
<dbReference type="SUPFAM" id="SSF48695">
    <property type="entry name" value="Multiheme cytochromes"/>
    <property type="match status" value="1"/>
</dbReference>
<dbReference type="Proteomes" id="UP001162891">
    <property type="component" value="Chromosome"/>
</dbReference>
<dbReference type="Gene3D" id="1.10.1130.10">
    <property type="entry name" value="Flavocytochrome C3, Chain A"/>
    <property type="match status" value="1"/>
</dbReference>
<evidence type="ECO:0000313" key="4">
    <source>
        <dbReference type="EMBL" id="BDG05950.1"/>
    </source>
</evidence>
<protein>
    <recommendedName>
        <fullName evidence="3">Cytochrome c-552/4 domain-containing protein</fullName>
    </recommendedName>
</protein>
<evidence type="ECO:0000256" key="2">
    <source>
        <dbReference type="SAM" id="SignalP"/>
    </source>
</evidence>